<dbReference type="InterPro" id="IPR017853">
    <property type="entry name" value="GH"/>
</dbReference>
<dbReference type="InterPro" id="IPR013785">
    <property type="entry name" value="Aldolase_TIM"/>
</dbReference>
<dbReference type="InterPro" id="IPR029000">
    <property type="entry name" value="Cyclophilin-like_dom_sf"/>
</dbReference>
<protein>
    <submittedName>
        <fullName evidence="3">MupG family TIM beta-alpha barrel fold protein</fullName>
    </submittedName>
</protein>
<dbReference type="Pfam" id="PF19200">
    <property type="entry name" value="MupG_N"/>
    <property type="match status" value="1"/>
</dbReference>
<organism evidence="3 4">
    <name type="scientific">Anoxybacteroides rupiense</name>
    <dbReference type="NCBI Taxonomy" id="311460"/>
    <lineage>
        <taxon>Bacteria</taxon>
        <taxon>Bacillati</taxon>
        <taxon>Bacillota</taxon>
        <taxon>Bacilli</taxon>
        <taxon>Bacillales</taxon>
        <taxon>Anoxybacillaceae</taxon>
        <taxon>Anoxybacteroides</taxon>
    </lineage>
</organism>
<dbReference type="AlphaFoldDB" id="A0ABD5IT13"/>
<dbReference type="SUPFAM" id="SSF51445">
    <property type="entry name" value="(Trans)glycosidases"/>
    <property type="match status" value="1"/>
</dbReference>
<dbReference type="PANTHER" id="PTHR38435:SF2">
    <property type="entry name" value="DUF871 DOMAIN-CONTAINING PROTEIN"/>
    <property type="match status" value="1"/>
</dbReference>
<reference evidence="3 4" key="1">
    <citation type="submission" date="2023-03" db="EMBL/GenBank/DDBJ databases">
        <title>Bacillus Genome Sequencing.</title>
        <authorList>
            <person name="Dunlap C."/>
        </authorList>
    </citation>
    <scope>NUCLEOTIDE SEQUENCE [LARGE SCALE GENOMIC DNA]</scope>
    <source>
        <strain evidence="3 4">NRS-38</strain>
    </source>
</reference>
<accession>A0ABD5IT13</accession>
<dbReference type="Gene3D" id="2.40.100.10">
    <property type="entry name" value="Cyclophilin-like"/>
    <property type="match status" value="1"/>
</dbReference>
<comment type="caution">
    <text evidence="3">The sequence shown here is derived from an EMBL/GenBank/DDBJ whole genome shotgun (WGS) entry which is preliminary data.</text>
</comment>
<feature type="domain" description="6-phospho-N-acetylmuramidase C-terminal" evidence="1">
    <location>
        <begin position="244"/>
        <end position="350"/>
    </location>
</feature>
<dbReference type="InterPro" id="IPR008589">
    <property type="entry name" value="MupG"/>
</dbReference>
<evidence type="ECO:0000313" key="3">
    <source>
        <dbReference type="EMBL" id="MED5050566.1"/>
    </source>
</evidence>
<sequence>MLGISVYLGNDPRHMEPLVAKAQSYQLQSIFTSLHIPEDDPAVYRERLKRLGMLAKQYNMLLFVDVSSQSLAYLNMDQPTELVAWGVTGLRLDDGYNDQEIVEWSKQMKIGLNASTVNEDMLKRWIGLGLNIQNVEAWHNFYPRPETGLDVRFFVARNQMFQQYGIATTAFIPGDHKLRGPLYAGLPTLEKHRKQAPHLACAELLFQYHVDHVLIGDISAKDCTLSLLASLAEKIVPLRCVMKNQDDENLRLLVEGTHTNRLDLARDVIRSQESRLYAQKNGMKIMPSSVISRTKGSVTIDNDLYNRYAGELQITKRSLPKDARVNVVAKVVDEDIPLLECIGPGQKFRIIVQSSVS</sequence>
<feature type="domain" description="6-phospho-N-acetylmuramidase N-terminal" evidence="2">
    <location>
        <begin position="2"/>
        <end position="226"/>
    </location>
</feature>
<dbReference type="Gene3D" id="3.20.20.70">
    <property type="entry name" value="Aldolase class I"/>
    <property type="match status" value="1"/>
</dbReference>
<dbReference type="InterPro" id="IPR043797">
    <property type="entry name" value="MupG_N"/>
</dbReference>
<proteinExistence type="predicted"/>
<evidence type="ECO:0000259" key="2">
    <source>
        <dbReference type="Pfam" id="PF19200"/>
    </source>
</evidence>
<dbReference type="RefSeq" id="WP_066147343.1">
    <property type="nucleotide sequence ID" value="NZ_JACIDF010000001.1"/>
</dbReference>
<gene>
    <name evidence="3" type="ORF">P9850_01610</name>
</gene>
<name>A0ABD5IT13_9BACL</name>
<dbReference type="Proteomes" id="UP001339962">
    <property type="component" value="Unassembled WGS sequence"/>
</dbReference>
<dbReference type="Pfam" id="PF05913">
    <property type="entry name" value="MupG_C"/>
    <property type="match status" value="1"/>
</dbReference>
<dbReference type="InterPro" id="IPR043894">
    <property type="entry name" value="MupG_C"/>
</dbReference>
<dbReference type="PANTHER" id="PTHR38435">
    <property type="match status" value="1"/>
</dbReference>
<evidence type="ECO:0000259" key="1">
    <source>
        <dbReference type="Pfam" id="PF05913"/>
    </source>
</evidence>
<dbReference type="SUPFAM" id="SSF50891">
    <property type="entry name" value="Cyclophilin-like"/>
    <property type="match status" value="1"/>
</dbReference>
<evidence type="ECO:0000313" key="4">
    <source>
        <dbReference type="Proteomes" id="UP001339962"/>
    </source>
</evidence>
<dbReference type="EMBL" id="JARTLI010000002">
    <property type="protein sequence ID" value="MED5050566.1"/>
    <property type="molecule type" value="Genomic_DNA"/>
</dbReference>